<dbReference type="PROSITE" id="PS51257">
    <property type="entry name" value="PROKAR_LIPOPROTEIN"/>
    <property type="match status" value="1"/>
</dbReference>
<sequence>MRKQYTLTLLAITCAFLFTLQSCKKSRSEMGKELYQKTKNKVFKNVTPEGFLPVFQQELEAEKSTLSNPKLIAAFYEQHDYDPIFVMDHLKTDDLKLFAGYLEHANSHGINPEYFNAQEYSSLLNKFYDKKGIKTTDEAYHDMAKLEVMTANLLIAYSDALQYGLVNPKQLFQRYYIATARPDSAFHNRVLAVSNFKTYLDSIQPKNPQYLALQKALADSSTGAGTLEQTKRVIAVNMERLRWKNKPNADKYVFVNVPDFRLDVIENGKSTLNMKVCVGQGRNKDYTKSLISYQDTDKSDRPFSRETPLLNSMIYEAQVNPIWNIPQSIVSKEIVKHAQDDPNYLDNSHIDVYHHGKKLDDTEDINWGSADLSDYEFKQQPGEDNSLGKVKFLFPNKSSVYLHDTPAQKPFGYDMRAVSHGCVRLEKPLDFAHAIFGDGSKYNLIAKYMGEDKPEPTDISLPKKVPVYINYITCWSDESGTIQYRKDVYGLDIVLYSHLKKYLTA</sequence>
<dbReference type="AlphaFoldDB" id="A0A6I4I2F7"/>
<dbReference type="GO" id="GO:0016491">
    <property type="term" value="F:oxidoreductase activity"/>
    <property type="evidence" value="ECO:0007669"/>
    <property type="project" value="InterPro"/>
</dbReference>
<feature type="active site" description="Nucleophile" evidence="7">
    <location>
        <position position="422"/>
    </location>
</feature>
<dbReference type="UniPathway" id="UPA00219"/>
<keyword evidence="4 7" id="KW-0133">Cell shape</keyword>
<keyword evidence="10" id="KW-1185">Reference proteome</keyword>
<evidence type="ECO:0000256" key="7">
    <source>
        <dbReference type="PROSITE-ProRule" id="PRU01373"/>
    </source>
</evidence>
<comment type="pathway">
    <text evidence="1 7">Cell wall biogenesis; peptidoglycan biosynthesis.</text>
</comment>
<accession>A0A6I4I2F7</accession>
<reference evidence="9 10" key="1">
    <citation type="submission" date="2020-12" db="EMBL/GenBank/DDBJ databases">
        <title>HMF7856_wgs.fasta genome submission.</title>
        <authorList>
            <person name="Kang H."/>
            <person name="Kim H."/>
            <person name="Joh K."/>
        </authorList>
    </citation>
    <scope>NUCLEOTIDE SEQUENCE [LARGE SCALE GENOMIC DNA]</scope>
    <source>
        <strain evidence="9 10">HMF7856</strain>
    </source>
</reference>
<dbReference type="GO" id="GO:0004180">
    <property type="term" value="F:carboxypeptidase activity"/>
    <property type="evidence" value="ECO:0007669"/>
    <property type="project" value="UniProtKB-ARBA"/>
</dbReference>
<evidence type="ECO:0000313" key="10">
    <source>
        <dbReference type="Proteomes" id="UP000429232"/>
    </source>
</evidence>
<dbReference type="EMBL" id="CP066775">
    <property type="protein sequence ID" value="QQL50492.1"/>
    <property type="molecule type" value="Genomic_DNA"/>
</dbReference>
<dbReference type="GO" id="GO:0009252">
    <property type="term" value="P:peptidoglycan biosynthetic process"/>
    <property type="evidence" value="ECO:0007669"/>
    <property type="project" value="UniProtKB-UniPathway"/>
</dbReference>
<dbReference type="CDD" id="cd16913">
    <property type="entry name" value="YkuD_like"/>
    <property type="match status" value="1"/>
</dbReference>
<dbReference type="GO" id="GO:0016740">
    <property type="term" value="F:transferase activity"/>
    <property type="evidence" value="ECO:0007669"/>
    <property type="project" value="UniProtKB-KW"/>
</dbReference>
<dbReference type="GO" id="GO:0071555">
    <property type="term" value="P:cell wall organization"/>
    <property type="evidence" value="ECO:0007669"/>
    <property type="project" value="UniProtKB-UniRule"/>
</dbReference>
<evidence type="ECO:0000313" key="9">
    <source>
        <dbReference type="EMBL" id="QQL50492.1"/>
    </source>
</evidence>
<dbReference type="Pfam" id="PF20142">
    <property type="entry name" value="Scaffold"/>
    <property type="match status" value="1"/>
</dbReference>
<dbReference type="Pfam" id="PF03734">
    <property type="entry name" value="YkuD"/>
    <property type="match status" value="1"/>
</dbReference>
<dbReference type="InterPro" id="IPR002227">
    <property type="entry name" value="Tyrosinase_Cu-bd"/>
</dbReference>
<dbReference type="Proteomes" id="UP000429232">
    <property type="component" value="Chromosome"/>
</dbReference>
<dbReference type="Gene3D" id="2.40.440.10">
    <property type="entry name" value="L,D-transpeptidase catalytic domain-like"/>
    <property type="match status" value="1"/>
</dbReference>
<evidence type="ECO:0000256" key="4">
    <source>
        <dbReference type="ARBA" id="ARBA00022960"/>
    </source>
</evidence>
<comment type="similarity">
    <text evidence="2">Belongs to the YkuD family.</text>
</comment>
<dbReference type="InterPro" id="IPR045380">
    <property type="entry name" value="LD_TPept_scaffold_dom"/>
</dbReference>
<evidence type="ECO:0000256" key="5">
    <source>
        <dbReference type="ARBA" id="ARBA00022984"/>
    </source>
</evidence>
<keyword evidence="6 7" id="KW-0961">Cell wall biogenesis/degradation</keyword>
<feature type="domain" description="L,D-TPase catalytic" evidence="8">
    <location>
        <begin position="251"/>
        <end position="445"/>
    </location>
</feature>
<dbReference type="PROSITE" id="PS52029">
    <property type="entry name" value="LD_TPASE"/>
    <property type="match status" value="1"/>
</dbReference>
<evidence type="ECO:0000256" key="6">
    <source>
        <dbReference type="ARBA" id="ARBA00023316"/>
    </source>
</evidence>
<evidence type="ECO:0000256" key="3">
    <source>
        <dbReference type="ARBA" id="ARBA00022679"/>
    </source>
</evidence>
<evidence type="ECO:0000256" key="2">
    <source>
        <dbReference type="ARBA" id="ARBA00005992"/>
    </source>
</evidence>
<evidence type="ECO:0000256" key="1">
    <source>
        <dbReference type="ARBA" id="ARBA00004752"/>
    </source>
</evidence>
<dbReference type="PANTHER" id="PTHR41533">
    <property type="entry name" value="L,D-TRANSPEPTIDASE HI_1667-RELATED"/>
    <property type="match status" value="1"/>
</dbReference>
<organism evidence="9 10">
    <name type="scientific">Mucilaginibacter ginkgonis</name>
    <dbReference type="NCBI Taxonomy" id="2682091"/>
    <lineage>
        <taxon>Bacteria</taxon>
        <taxon>Pseudomonadati</taxon>
        <taxon>Bacteroidota</taxon>
        <taxon>Sphingobacteriia</taxon>
        <taxon>Sphingobacteriales</taxon>
        <taxon>Sphingobacteriaceae</taxon>
        <taxon>Mucilaginibacter</taxon>
    </lineage>
</organism>
<protein>
    <submittedName>
        <fullName evidence="9">L,D-transpeptidase family protein</fullName>
    </submittedName>
</protein>
<dbReference type="InterPro" id="IPR052905">
    <property type="entry name" value="LD-transpeptidase_YkuD-like"/>
</dbReference>
<proteinExistence type="inferred from homology"/>
<dbReference type="SUPFAM" id="SSF141523">
    <property type="entry name" value="L,D-transpeptidase catalytic domain-like"/>
    <property type="match status" value="1"/>
</dbReference>
<name>A0A6I4I2F7_9SPHI</name>
<keyword evidence="3" id="KW-0808">Transferase</keyword>
<gene>
    <name evidence="9" type="ORF">GO620_003280</name>
</gene>
<feature type="active site" description="Proton donor/acceptor" evidence="7">
    <location>
        <position position="403"/>
    </location>
</feature>
<dbReference type="InterPro" id="IPR038063">
    <property type="entry name" value="Transpep_catalytic_dom"/>
</dbReference>
<evidence type="ECO:0000259" key="8">
    <source>
        <dbReference type="PROSITE" id="PS52029"/>
    </source>
</evidence>
<dbReference type="PANTHER" id="PTHR41533:SF2">
    <property type="entry name" value="BLR7131 PROTEIN"/>
    <property type="match status" value="1"/>
</dbReference>
<dbReference type="GO" id="GO:0008360">
    <property type="term" value="P:regulation of cell shape"/>
    <property type="evidence" value="ECO:0007669"/>
    <property type="project" value="UniProtKB-UniRule"/>
</dbReference>
<dbReference type="PROSITE" id="PS00498">
    <property type="entry name" value="TYROSINASE_2"/>
    <property type="match status" value="1"/>
</dbReference>
<dbReference type="RefSeq" id="WP_157526314.1">
    <property type="nucleotide sequence ID" value="NZ_CP066775.1"/>
</dbReference>
<keyword evidence="5 7" id="KW-0573">Peptidoglycan synthesis</keyword>
<dbReference type="KEGG" id="mgik:GO620_003280"/>
<dbReference type="InterPro" id="IPR005490">
    <property type="entry name" value="LD_TPept_cat_dom"/>
</dbReference>